<keyword evidence="3" id="KW-1185">Reference proteome</keyword>
<evidence type="ECO:0000313" key="2">
    <source>
        <dbReference type="EMBL" id="MBF4765872.1"/>
    </source>
</evidence>
<dbReference type="Proteomes" id="UP000640489">
    <property type="component" value="Unassembled WGS sequence"/>
</dbReference>
<sequence>MTSIHRVLAAAVAVGLALAGVSNGQASGAETTSARAKTTAVTVAIRSCEGCEVTLISYTAEDPSSGWASDPHLIANGKAAFVVPTDKTLGLSVAVETPWEGHLGYTTMAVMRYQGLTVGDRIGFNRARTMKKASGCFAGTAKKELLLRLKVRRVMVEGVFEKVPGQIVWAPTTQEWLRPLNPVYGGVLGGQDVLLCKAGSHGG</sequence>
<keyword evidence="1" id="KW-0732">Signal</keyword>
<reference evidence="2" key="1">
    <citation type="submission" date="2020-11" db="EMBL/GenBank/DDBJ databases">
        <title>Nocardioides sp. nov., isolated from Soil of Cynanchum wilfordii Hemsley rhizosphere.</title>
        <authorList>
            <person name="Lee J.-S."/>
            <person name="Suh M.K."/>
            <person name="Kim J.-S."/>
        </authorList>
    </citation>
    <scope>NUCLEOTIDE SEQUENCE</scope>
    <source>
        <strain evidence="2">KCTC 19275</strain>
    </source>
</reference>
<dbReference type="AlphaFoldDB" id="A0A930VFY9"/>
<feature type="signal peptide" evidence="1">
    <location>
        <begin position="1"/>
        <end position="19"/>
    </location>
</feature>
<evidence type="ECO:0000256" key="1">
    <source>
        <dbReference type="SAM" id="SignalP"/>
    </source>
</evidence>
<protein>
    <submittedName>
        <fullName evidence="2">Uncharacterized protein</fullName>
    </submittedName>
</protein>
<proteinExistence type="predicted"/>
<dbReference type="RefSeq" id="WP_194709051.1">
    <property type="nucleotide sequence ID" value="NZ_JADKPN010000019.1"/>
</dbReference>
<evidence type="ECO:0000313" key="3">
    <source>
        <dbReference type="Proteomes" id="UP000640489"/>
    </source>
</evidence>
<dbReference type="EMBL" id="JADKPN010000019">
    <property type="protein sequence ID" value="MBF4765872.1"/>
    <property type="molecule type" value="Genomic_DNA"/>
</dbReference>
<feature type="chain" id="PRO_5039490255" evidence="1">
    <location>
        <begin position="20"/>
        <end position="203"/>
    </location>
</feature>
<name>A0A930VFY9_9ACTN</name>
<gene>
    <name evidence="2" type="ORF">ISU07_22285</name>
</gene>
<comment type="caution">
    <text evidence="2">The sequence shown here is derived from an EMBL/GenBank/DDBJ whole genome shotgun (WGS) entry which is preliminary data.</text>
</comment>
<organism evidence="2 3">
    <name type="scientific">Nocardioides islandensis</name>
    <dbReference type="NCBI Taxonomy" id="433663"/>
    <lineage>
        <taxon>Bacteria</taxon>
        <taxon>Bacillati</taxon>
        <taxon>Actinomycetota</taxon>
        <taxon>Actinomycetes</taxon>
        <taxon>Propionibacteriales</taxon>
        <taxon>Nocardioidaceae</taxon>
        <taxon>Nocardioides</taxon>
    </lineage>
</organism>
<accession>A0A930VFY9</accession>